<evidence type="ECO:0000313" key="6">
    <source>
        <dbReference type="EMBL" id="GAA1653548.1"/>
    </source>
</evidence>
<evidence type="ECO:0000313" key="7">
    <source>
        <dbReference type="Proteomes" id="UP001501319"/>
    </source>
</evidence>
<gene>
    <name evidence="6" type="ORF">GCM10009744_52100</name>
</gene>
<evidence type="ECO:0000256" key="1">
    <source>
        <dbReference type="ARBA" id="ARBA00023015"/>
    </source>
</evidence>
<dbReference type="PANTHER" id="PTHR44846">
    <property type="entry name" value="MANNOSYL-D-GLYCERATE TRANSPORT/METABOLISM SYSTEM REPRESSOR MNGR-RELATED"/>
    <property type="match status" value="1"/>
</dbReference>
<feature type="domain" description="HTH gntR-type" evidence="5">
    <location>
        <begin position="19"/>
        <end position="86"/>
    </location>
</feature>
<feature type="region of interest" description="Disordered" evidence="4">
    <location>
        <begin position="258"/>
        <end position="282"/>
    </location>
</feature>
<organism evidence="6 7">
    <name type="scientific">Kribbella alba</name>
    <dbReference type="NCBI Taxonomy" id="190197"/>
    <lineage>
        <taxon>Bacteria</taxon>
        <taxon>Bacillati</taxon>
        <taxon>Actinomycetota</taxon>
        <taxon>Actinomycetes</taxon>
        <taxon>Propionibacteriales</taxon>
        <taxon>Kribbellaceae</taxon>
        <taxon>Kribbella</taxon>
    </lineage>
</organism>
<dbReference type="Pfam" id="PF07702">
    <property type="entry name" value="UTRA"/>
    <property type="match status" value="1"/>
</dbReference>
<reference evidence="6 7" key="1">
    <citation type="journal article" date="2019" name="Int. J. Syst. Evol. Microbiol.">
        <title>The Global Catalogue of Microorganisms (GCM) 10K type strain sequencing project: providing services to taxonomists for standard genome sequencing and annotation.</title>
        <authorList>
            <consortium name="The Broad Institute Genomics Platform"/>
            <consortium name="The Broad Institute Genome Sequencing Center for Infectious Disease"/>
            <person name="Wu L."/>
            <person name="Ma J."/>
        </authorList>
    </citation>
    <scope>NUCLEOTIDE SEQUENCE [LARGE SCALE GENOMIC DNA]</scope>
    <source>
        <strain evidence="6 7">JCM 14306</strain>
    </source>
</reference>
<dbReference type="PANTHER" id="PTHR44846:SF17">
    <property type="entry name" value="GNTR-FAMILY TRANSCRIPTIONAL REGULATOR"/>
    <property type="match status" value="1"/>
</dbReference>
<comment type="caution">
    <text evidence="6">The sequence shown here is derived from an EMBL/GenBank/DDBJ whole genome shotgun (WGS) entry which is preliminary data.</text>
</comment>
<evidence type="ECO:0000256" key="2">
    <source>
        <dbReference type="ARBA" id="ARBA00023125"/>
    </source>
</evidence>
<dbReference type="CDD" id="cd07377">
    <property type="entry name" value="WHTH_GntR"/>
    <property type="match status" value="1"/>
</dbReference>
<dbReference type="InterPro" id="IPR000524">
    <property type="entry name" value="Tscrpt_reg_HTH_GntR"/>
</dbReference>
<name>A0ABN2FMM8_9ACTN</name>
<dbReference type="PRINTS" id="PR00035">
    <property type="entry name" value="HTHGNTR"/>
</dbReference>
<dbReference type="Gene3D" id="3.40.1410.10">
    <property type="entry name" value="Chorismate lyase-like"/>
    <property type="match status" value="1"/>
</dbReference>
<keyword evidence="7" id="KW-1185">Reference proteome</keyword>
<evidence type="ECO:0000259" key="5">
    <source>
        <dbReference type="PROSITE" id="PS50949"/>
    </source>
</evidence>
<proteinExistence type="predicted"/>
<dbReference type="InterPro" id="IPR036388">
    <property type="entry name" value="WH-like_DNA-bd_sf"/>
</dbReference>
<sequence>MAHPSDQGKRNPRRGPGRSRTVQWVCDLLRTELLSGDWAEEPLPGEDALIRKYGVSRGIIRDVLAILAEQGMVERVRGAGTFALAPSALQHEIEVSRDLAQEINTNGTRVAIRTTYAALHPAPSFIAERLELPTGAEVVILESVTSLDGFPLSIRSAFMPSDPFAGLLDRPASTLNRSPYELIADVMCEPVGDTELQIGCSGADPISAGFLQVDVGFALLDSSRVIRAMDGRALEYSVSHARSDRIVYATVMRSFGKTGEPPPRRLRTAPPPVEGDGSAQAC</sequence>
<dbReference type="Proteomes" id="UP001501319">
    <property type="component" value="Unassembled WGS sequence"/>
</dbReference>
<keyword evidence="3" id="KW-0804">Transcription</keyword>
<evidence type="ECO:0000256" key="4">
    <source>
        <dbReference type="SAM" id="MobiDB-lite"/>
    </source>
</evidence>
<dbReference type="Pfam" id="PF00392">
    <property type="entry name" value="GntR"/>
    <property type="match status" value="1"/>
</dbReference>
<accession>A0ABN2FMM8</accession>
<dbReference type="InterPro" id="IPR036390">
    <property type="entry name" value="WH_DNA-bd_sf"/>
</dbReference>
<dbReference type="SUPFAM" id="SSF46785">
    <property type="entry name" value="Winged helix' DNA-binding domain"/>
    <property type="match status" value="1"/>
</dbReference>
<dbReference type="RefSeq" id="WP_344114696.1">
    <property type="nucleotide sequence ID" value="NZ_BAAANE010000009.1"/>
</dbReference>
<dbReference type="InterPro" id="IPR028978">
    <property type="entry name" value="Chorismate_lyase_/UTRA_dom_sf"/>
</dbReference>
<dbReference type="SMART" id="SM00866">
    <property type="entry name" value="UTRA"/>
    <property type="match status" value="1"/>
</dbReference>
<keyword evidence="2" id="KW-0238">DNA-binding</keyword>
<dbReference type="SMART" id="SM00345">
    <property type="entry name" value="HTH_GNTR"/>
    <property type="match status" value="1"/>
</dbReference>
<dbReference type="Gene3D" id="1.10.10.10">
    <property type="entry name" value="Winged helix-like DNA-binding domain superfamily/Winged helix DNA-binding domain"/>
    <property type="match status" value="1"/>
</dbReference>
<protein>
    <recommendedName>
        <fullName evidence="5">HTH gntR-type domain-containing protein</fullName>
    </recommendedName>
</protein>
<evidence type="ECO:0000256" key="3">
    <source>
        <dbReference type="ARBA" id="ARBA00023163"/>
    </source>
</evidence>
<dbReference type="SUPFAM" id="SSF64288">
    <property type="entry name" value="Chorismate lyase-like"/>
    <property type="match status" value="1"/>
</dbReference>
<dbReference type="InterPro" id="IPR011663">
    <property type="entry name" value="UTRA"/>
</dbReference>
<dbReference type="PROSITE" id="PS50949">
    <property type="entry name" value="HTH_GNTR"/>
    <property type="match status" value="1"/>
</dbReference>
<keyword evidence="1" id="KW-0805">Transcription regulation</keyword>
<dbReference type="EMBL" id="BAAANE010000009">
    <property type="protein sequence ID" value="GAA1653548.1"/>
    <property type="molecule type" value="Genomic_DNA"/>
</dbReference>
<dbReference type="InterPro" id="IPR050679">
    <property type="entry name" value="Bact_HTH_transcr_reg"/>
</dbReference>